<dbReference type="CDD" id="cd01949">
    <property type="entry name" value="GGDEF"/>
    <property type="match status" value="1"/>
</dbReference>
<dbReference type="SMART" id="SM00065">
    <property type="entry name" value="GAF"/>
    <property type="match status" value="1"/>
</dbReference>
<dbReference type="Gene3D" id="3.30.450.20">
    <property type="entry name" value="PAS domain"/>
    <property type="match status" value="1"/>
</dbReference>
<dbReference type="InterPro" id="IPR000700">
    <property type="entry name" value="PAS-assoc_C"/>
</dbReference>
<dbReference type="InterPro" id="IPR029016">
    <property type="entry name" value="GAF-like_dom_sf"/>
</dbReference>
<dbReference type="NCBIfam" id="TIGR00254">
    <property type="entry name" value="GGDEF"/>
    <property type="match status" value="1"/>
</dbReference>
<dbReference type="InterPro" id="IPR029787">
    <property type="entry name" value="Nucleotide_cyclase"/>
</dbReference>
<accession>A0AA41R1H8</accession>
<dbReference type="EC" id="2.7.7.65" evidence="6"/>
<dbReference type="SUPFAM" id="SSF55785">
    <property type="entry name" value="PYP-like sensor domain (PAS domain)"/>
    <property type="match status" value="1"/>
</dbReference>
<feature type="domain" description="PAS" evidence="3">
    <location>
        <begin position="532"/>
        <end position="575"/>
    </location>
</feature>
<sequence>MDNTLSIYLLPPVLSLVCALYLSILMMARGGPLTGRLLFVVVCLWYSLLAPMFILHHFIADVDTLLSIERKVHFFYVYLPLAMTAYFHHILGIRRNDILVVLFCISLLFSLTTQSEHYIQGFYQYGWGYIARGGPAFQLFGLYGLLTFGYCVWRFRQRLRVETDGALRLKFKYVVFAFGLGTLLTFFNVPAMHGIDWYPPGNFSFLPMAVLAYAVLKYRLVEIESFFQRGLLYVFQIVALLLPNLFVFQWAAPRFSAWTAELQFAALLFWFGINHLYLRRLQRYSDRILHKNRDQLQKAENRLIAEMLVLRGTDELVQKMASAVMGVLPFAWVRIYVVDEQRHQLVDPKGDGHPVDQRLLAVLADFRGVVDARALAVHPRLQSLERPLSQWLGTLNAAYAVSLMHNDSLVGVLALPRKQNLQALHPDEADFLKNVARPLGLALANAVIHQRITALKDRLEARNSALNQEISERQRAEQRLQAMRDELRSANEALQNAILQANEMTAKAEISNHVLTQEVEDRKRMALMLQQSEERYRLVAENATDVIWTIDMNGRFTFISPSVFQLLGYRPEEMMEMEMPAVLTPASLQIAQTAIAEEFDKFIHKTGDERTTRTTELEQVRKDGTTVWTEVNTRFIKDENRQVMGILGVTRDITERKRTEQELTYLAHHDGLTGLYNRQACIEILETEIKYARRHGSGLVLLYFDLDKFKPVNDTYGHEIGDRLLEQVAARLKRAVRETDCVARLGGDEFTIVLKHPEQIQHEMVIQRIRRDLARPFQIGDIQIDFVTASIGTATYPRDGETVGALMKCADMGMYQAKERPIAQPCANEA</sequence>
<dbReference type="SMART" id="SM00086">
    <property type="entry name" value="PAC"/>
    <property type="match status" value="1"/>
</dbReference>
<dbReference type="PROSITE" id="PS50113">
    <property type="entry name" value="PAC"/>
    <property type="match status" value="1"/>
</dbReference>
<feature type="transmembrane region" description="Helical" evidence="2">
    <location>
        <begin position="173"/>
        <end position="191"/>
    </location>
</feature>
<dbReference type="InterPro" id="IPR035965">
    <property type="entry name" value="PAS-like_dom_sf"/>
</dbReference>
<feature type="transmembrane region" description="Helical" evidence="2">
    <location>
        <begin position="6"/>
        <end position="25"/>
    </location>
</feature>
<protein>
    <submittedName>
        <fullName evidence="6">Diguanylate cyclase</fullName>
        <ecNumber evidence="6">2.7.7.65</ecNumber>
    </submittedName>
</protein>
<dbReference type="AlphaFoldDB" id="A0AA41R1H8"/>
<keyword evidence="7" id="KW-1185">Reference proteome</keyword>
<feature type="transmembrane region" description="Helical" evidence="2">
    <location>
        <begin position="258"/>
        <end position="278"/>
    </location>
</feature>
<dbReference type="SMART" id="SM00091">
    <property type="entry name" value="PAS"/>
    <property type="match status" value="1"/>
</dbReference>
<dbReference type="SUPFAM" id="SSF55781">
    <property type="entry name" value="GAF domain-like"/>
    <property type="match status" value="1"/>
</dbReference>
<dbReference type="GO" id="GO:0052621">
    <property type="term" value="F:diguanylate cyclase activity"/>
    <property type="evidence" value="ECO:0007669"/>
    <property type="project" value="UniProtKB-EC"/>
</dbReference>
<dbReference type="Gene3D" id="3.30.70.270">
    <property type="match status" value="1"/>
</dbReference>
<dbReference type="EMBL" id="JALJRB010000011">
    <property type="protein sequence ID" value="MCJ8501167.1"/>
    <property type="molecule type" value="Genomic_DNA"/>
</dbReference>
<evidence type="ECO:0000256" key="2">
    <source>
        <dbReference type="SAM" id="Phobius"/>
    </source>
</evidence>
<dbReference type="Gene3D" id="3.30.450.40">
    <property type="match status" value="1"/>
</dbReference>
<dbReference type="InterPro" id="IPR052163">
    <property type="entry name" value="DGC-Regulatory_Protein"/>
</dbReference>
<dbReference type="PROSITE" id="PS50887">
    <property type="entry name" value="GGDEF"/>
    <property type="match status" value="1"/>
</dbReference>
<dbReference type="PROSITE" id="PS50112">
    <property type="entry name" value="PAS"/>
    <property type="match status" value="1"/>
</dbReference>
<proteinExistence type="predicted"/>
<evidence type="ECO:0000259" key="5">
    <source>
        <dbReference type="PROSITE" id="PS50887"/>
    </source>
</evidence>
<dbReference type="PANTHER" id="PTHR46663:SF3">
    <property type="entry name" value="SLL0267 PROTEIN"/>
    <property type="match status" value="1"/>
</dbReference>
<feature type="transmembrane region" description="Helical" evidence="2">
    <location>
        <begin position="37"/>
        <end position="60"/>
    </location>
</feature>
<name>A0AA41R1H8_9BACT</name>
<dbReference type="Pfam" id="PF00990">
    <property type="entry name" value="GGDEF"/>
    <property type="match status" value="1"/>
</dbReference>
<evidence type="ECO:0000259" key="3">
    <source>
        <dbReference type="PROSITE" id="PS50112"/>
    </source>
</evidence>
<gene>
    <name evidence="6" type="ORF">MRX98_11340</name>
</gene>
<evidence type="ECO:0000256" key="1">
    <source>
        <dbReference type="SAM" id="Coils"/>
    </source>
</evidence>
<reference evidence="6" key="1">
    <citation type="submission" date="2022-04" db="EMBL/GenBank/DDBJ databases">
        <title>Desulfatitalea alkaliphila sp. nov., a novel anaerobic sulfate-reducing bacterium isolated from terrestrial mud volcano, Taman Peninsula, Russia.</title>
        <authorList>
            <person name="Khomyakova M.A."/>
            <person name="Merkel A.Y."/>
            <person name="Slobodkin A.I."/>
        </authorList>
    </citation>
    <scope>NUCLEOTIDE SEQUENCE</scope>
    <source>
        <strain evidence="6">M08but</strain>
    </source>
</reference>
<feature type="coiled-coil region" evidence="1">
    <location>
        <begin position="449"/>
        <end position="507"/>
    </location>
</feature>
<keyword evidence="2" id="KW-0812">Transmembrane</keyword>
<keyword evidence="6" id="KW-0808">Transferase</keyword>
<feature type="transmembrane region" description="Helical" evidence="2">
    <location>
        <begin position="98"/>
        <end position="115"/>
    </location>
</feature>
<feature type="transmembrane region" description="Helical" evidence="2">
    <location>
        <begin position="230"/>
        <end position="252"/>
    </location>
</feature>
<dbReference type="InterPro" id="IPR000160">
    <property type="entry name" value="GGDEF_dom"/>
</dbReference>
<dbReference type="InterPro" id="IPR001610">
    <property type="entry name" value="PAC"/>
</dbReference>
<dbReference type="Pfam" id="PF13426">
    <property type="entry name" value="PAS_9"/>
    <property type="match status" value="1"/>
</dbReference>
<dbReference type="InterPro" id="IPR000014">
    <property type="entry name" value="PAS"/>
</dbReference>
<dbReference type="FunFam" id="3.30.70.270:FF:000001">
    <property type="entry name" value="Diguanylate cyclase domain protein"/>
    <property type="match status" value="1"/>
</dbReference>
<feature type="domain" description="PAC" evidence="4">
    <location>
        <begin position="613"/>
        <end position="665"/>
    </location>
</feature>
<dbReference type="Pfam" id="PF13492">
    <property type="entry name" value="GAF_3"/>
    <property type="match status" value="1"/>
</dbReference>
<feature type="domain" description="GGDEF" evidence="5">
    <location>
        <begin position="697"/>
        <end position="830"/>
    </location>
</feature>
<dbReference type="NCBIfam" id="TIGR00229">
    <property type="entry name" value="sensory_box"/>
    <property type="match status" value="1"/>
</dbReference>
<dbReference type="CDD" id="cd00130">
    <property type="entry name" value="PAS"/>
    <property type="match status" value="1"/>
</dbReference>
<keyword evidence="1" id="KW-0175">Coiled coil</keyword>
<dbReference type="SMART" id="SM00267">
    <property type="entry name" value="GGDEF"/>
    <property type="match status" value="1"/>
</dbReference>
<dbReference type="InterPro" id="IPR003018">
    <property type="entry name" value="GAF"/>
</dbReference>
<dbReference type="RefSeq" id="WP_246908075.1">
    <property type="nucleotide sequence ID" value="NZ_JALJRB010000011.1"/>
</dbReference>
<dbReference type="Proteomes" id="UP001165427">
    <property type="component" value="Unassembled WGS sequence"/>
</dbReference>
<feature type="transmembrane region" description="Helical" evidence="2">
    <location>
        <begin position="197"/>
        <end position="218"/>
    </location>
</feature>
<evidence type="ECO:0000259" key="4">
    <source>
        <dbReference type="PROSITE" id="PS50113"/>
    </source>
</evidence>
<keyword evidence="2" id="KW-0472">Membrane</keyword>
<keyword evidence="2" id="KW-1133">Transmembrane helix</keyword>
<organism evidence="6 7">
    <name type="scientific">Desulfatitalea alkaliphila</name>
    <dbReference type="NCBI Taxonomy" id="2929485"/>
    <lineage>
        <taxon>Bacteria</taxon>
        <taxon>Pseudomonadati</taxon>
        <taxon>Thermodesulfobacteriota</taxon>
        <taxon>Desulfobacteria</taxon>
        <taxon>Desulfobacterales</taxon>
        <taxon>Desulfosarcinaceae</taxon>
        <taxon>Desulfatitalea</taxon>
    </lineage>
</organism>
<dbReference type="SUPFAM" id="SSF55073">
    <property type="entry name" value="Nucleotide cyclase"/>
    <property type="match status" value="1"/>
</dbReference>
<dbReference type="InterPro" id="IPR043128">
    <property type="entry name" value="Rev_trsase/Diguanyl_cyclase"/>
</dbReference>
<evidence type="ECO:0000313" key="6">
    <source>
        <dbReference type="EMBL" id="MCJ8501167.1"/>
    </source>
</evidence>
<dbReference type="PANTHER" id="PTHR46663">
    <property type="entry name" value="DIGUANYLATE CYCLASE DGCT-RELATED"/>
    <property type="match status" value="1"/>
</dbReference>
<feature type="transmembrane region" description="Helical" evidence="2">
    <location>
        <begin position="135"/>
        <end position="153"/>
    </location>
</feature>
<keyword evidence="6" id="KW-0548">Nucleotidyltransferase</keyword>
<comment type="caution">
    <text evidence="6">The sequence shown here is derived from an EMBL/GenBank/DDBJ whole genome shotgun (WGS) entry which is preliminary data.</text>
</comment>
<evidence type="ECO:0000313" key="7">
    <source>
        <dbReference type="Proteomes" id="UP001165427"/>
    </source>
</evidence>
<feature type="transmembrane region" description="Helical" evidence="2">
    <location>
        <begin position="72"/>
        <end position="91"/>
    </location>
</feature>